<dbReference type="PANTHER" id="PTHR30405:SF25">
    <property type="entry name" value="RNA-GUIDED DNA ENDONUCLEASE INSQ-RELATED"/>
    <property type="match status" value="1"/>
</dbReference>
<name>A0A9W6SS20_9ACTN</name>
<accession>A0A9W6SS20</accession>
<evidence type="ECO:0000256" key="6">
    <source>
        <dbReference type="SAM" id="MobiDB-lite"/>
    </source>
</evidence>
<feature type="domain" description="Cas12f1-like TNB" evidence="8">
    <location>
        <begin position="269"/>
        <end position="336"/>
    </location>
</feature>
<keyword evidence="4" id="KW-0238">DNA-binding</keyword>
<sequence length="414" mass="45704">MVFNDGLRVRREAHAAGLPYVKDTELQKQVITRAKRTEERAWLSEVSSVVLVQSLRDLHTAYRNFFTSLTGERRGPRIAEPRFKSKRDGRQAIRLVGKGFALRRNGRLHVAKVGELVVRWSRDLPSSPTSVTVMKDAANRYRVSFVVDVEPAPLPATKAETGIDLGLAHFAVFADGRKVESPRFLRRAENKLARMQKAFARKVKGSRNRAKARIAVAKWRAHVADQRRDWHHKLSTTVIRDNQAVFVEDLAVRGLARTRLAKSVHDAGWSAFLGMLQYKAMMHGRRLGRIGRFEPTSQVCSDCGAKDGPKPLSVRRWVCVNCRAVHDRDVNAARNILAAGRADRLNACGARIRPGVIPAPRAETGTVPARGRVAGIPGNRAGRASKLGHDLIGSDACATSTDSRRPSSSGCSPG</sequence>
<keyword evidence="10" id="KW-1185">Reference proteome</keyword>
<keyword evidence="5" id="KW-0233">DNA recombination</keyword>
<evidence type="ECO:0000259" key="7">
    <source>
        <dbReference type="Pfam" id="PF01385"/>
    </source>
</evidence>
<dbReference type="Pfam" id="PF01385">
    <property type="entry name" value="OrfB_IS605"/>
    <property type="match status" value="1"/>
</dbReference>
<dbReference type="PANTHER" id="PTHR30405">
    <property type="entry name" value="TRANSPOSASE"/>
    <property type="match status" value="1"/>
</dbReference>
<organism evidence="9 10">
    <name type="scientific">Actinorhabdospora filicis</name>
    <dbReference type="NCBI Taxonomy" id="1785913"/>
    <lineage>
        <taxon>Bacteria</taxon>
        <taxon>Bacillati</taxon>
        <taxon>Actinomycetota</taxon>
        <taxon>Actinomycetes</taxon>
        <taxon>Micromonosporales</taxon>
        <taxon>Micromonosporaceae</taxon>
        <taxon>Actinorhabdospora</taxon>
    </lineage>
</organism>
<evidence type="ECO:0000256" key="2">
    <source>
        <dbReference type="ARBA" id="ARBA00011044"/>
    </source>
</evidence>
<dbReference type="GO" id="GO:0006310">
    <property type="term" value="P:DNA recombination"/>
    <property type="evidence" value="ECO:0007669"/>
    <property type="project" value="UniProtKB-KW"/>
</dbReference>
<dbReference type="NCBIfam" id="NF040570">
    <property type="entry name" value="guided_TnpB"/>
    <property type="match status" value="1"/>
</dbReference>
<evidence type="ECO:0000256" key="1">
    <source>
        <dbReference type="ARBA" id="ARBA00008761"/>
    </source>
</evidence>
<comment type="similarity">
    <text evidence="2">In the N-terminal section; belongs to the transposase 2 family.</text>
</comment>
<dbReference type="InterPro" id="IPR051399">
    <property type="entry name" value="RNA-guided_DNA_endo/Transpos"/>
</dbReference>
<dbReference type="InterPro" id="IPR010095">
    <property type="entry name" value="Cas12f1-like_TNB"/>
</dbReference>
<evidence type="ECO:0000313" key="10">
    <source>
        <dbReference type="Proteomes" id="UP001165079"/>
    </source>
</evidence>
<evidence type="ECO:0000259" key="8">
    <source>
        <dbReference type="Pfam" id="PF07282"/>
    </source>
</evidence>
<keyword evidence="3" id="KW-0815">Transposition</keyword>
<protein>
    <submittedName>
        <fullName evidence="9">Transposase</fullName>
    </submittedName>
</protein>
<evidence type="ECO:0000256" key="5">
    <source>
        <dbReference type="ARBA" id="ARBA00023172"/>
    </source>
</evidence>
<reference evidence="9" key="1">
    <citation type="submission" date="2023-03" db="EMBL/GenBank/DDBJ databases">
        <title>Actinorhabdospora filicis NBRC 111898.</title>
        <authorList>
            <person name="Ichikawa N."/>
            <person name="Sato H."/>
            <person name="Tonouchi N."/>
        </authorList>
    </citation>
    <scope>NUCLEOTIDE SEQUENCE</scope>
    <source>
        <strain evidence="9">NBRC 111898</strain>
    </source>
</reference>
<gene>
    <name evidence="9" type="ORF">Afil01_55990</name>
</gene>
<comment type="caution">
    <text evidence="9">The sequence shown here is derived from an EMBL/GenBank/DDBJ whole genome shotgun (WGS) entry which is preliminary data.</text>
</comment>
<evidence type="ECO:0000313" key="9">
    <source>
        <dbReference type="EMBL" id="GLZ80792.1"/>
    </source>
</evidence>
<feature type="domain" description="Probable transposase IS891/IS1136/IS1341" evidence="7">
    <location>
        <begin position="144"/>
        <end position="257"/>
    </location>
</feature>
<dbReference type="GO" id="GO:0032196">
    <property type="term" value="P:transposition"/>
    <property type="evidence" value="ECO:0007669"/>
    <property type="project" value="UniProtKB-KW"/>
</dbReference>
<dbReference type="EMBL" id="BSTX01000004">
    <property type="protein sequence ID" value="GLZ80792.1"/>
    <property type="molecule type" value="Genomic_DNA"/>
</dbReference>
<dbReference type="GO" id="GO:0003677">
    <property type="term" value="F:DNA binding"/>
    <property type="evidence" value="ECO:0007669"/>
    <property type="project" value="UniProtKB-KW"/>
</dbReference>
<proteinExistence type="inferred from homology"/>
<evidence type="ECO:0000256" key="3">
    <source>
        <dbReference type="ARBA" id="ARBA00022578"/>
    </source>
</evidence>
<dbReference type="Proteomes" id="UP001165079">
    <property type="component" value="Unassembled WGS sequence"/>
</dbReference>
<evidence type="ECO:0000256" key="4">
    <source>
        <dbReference type="ARBA" id="ARBA00023125"/>
    </source>
</evidence>
<dbReference type="InterPro" id="IPR001959">
    <property type="entry name" value="Transposase"/>
</dbReference>
<dbReference type="Pfam" id="PF07282">
    <property type="entry name" value="Cas12f1-like_TNB"/>
    <property type="match status" value="1"/>
</dbReference>
<dbReference type="AlphaFoldDB" id="A0A9W6SS20"/>
<comment type="similarity">
    <text evidence="1">In the C-terminal section; belongs to the transposase 35 family.</text>
</comment>
<feature type="region of interest" description="Disordered" evidence="6">
    <location>
        <begin position="395"/>
        <end position="414"/>
    </location>
</feature>